<evidence type="ECO:0000256" key="1">
    <source>
        <dbReference type="ARBA" id="ARBA00004651"/>
    </source>
</evidence>
<keyword evidence="10" id="KW-1185">Reference proteome</keyword>
<feature type="transmembrane region" description="Helical" evidence="7">
    <location>
        <begin position="133"/>
        <end position="153"/>
    </location>
</feature>
<feature type="transmembrane region" description="Helical" evidence="7">
    <location>
        <begin position="90"/>
        <end position="113"/>
    </location>
</feature>
<evidence type="ECO:0000256" key="4">
    <source>
        <dbReference type="ARBA" id="ARBA00022692"/>
    </source>
</evidence>
<feature type="transmembrane region" description="Helical" evidence="7">
    <location>
        <begin position="264"/>
        <end position="282"/>
    </location>
</feature>
<dbReference type="GO" id="GO:0016413">
    <property type="term" value="F:O-acetyltransferase activity"/>
    <property type="evidence" value="ECO:0007669"/>
    <property type="project" value="TreeGrafter"/>
</dbReference>
<feature type="transmembrane region" description="Helical" evidence="7">
    <location>
        <begin position="232"/>
        <end position="252"/>
    </location>
</feature>
<dbReference type="AlphaFoldDB" id="A0A5M9I1F2"/>
<protein>
    <submittedName>
        <fullName evidence="9">Acyltransferase</fullName>
    </submittedName>
</protein>
<feature type="transmembrane region" description="Helical" evidence="7">
    <location>
        <begin position="331"/>
        <end position="353"/>
    </location>
</feature>
<keyword evidence="9" id="KW-0808">Transferase</keyword>
<dbReference type="Pfam" id="PF01757">
    <property type="entry name" value="Acyl_transf_3"/>
    <property type="match status" value="1"/>
</dbReference>
<feature type="transmembrane region" description="Helical" evidence="7">
    <location>
        <begin position="199"/>
        <end position="220"/>
    </location>
</feature>
<evidence type="ECO:0000256" key="2">
    <source>
        <dbReference type="ARBA" id="ARBA00007400"/>
    </source>
</evidence>
<gene>
    <name evidence="9" type="ORF">FNY66_10620</name>
</gene>
<dbReference type="RefSeq" id="WP_087151505.1">
    <property type="nucleotide sequence ID" value="NZ_VMSO01000013.1"/>
</dbReference>
<feature type="transmembrane region" description="Helical" evidence="7">
    <location>
        <begin position="56"/>
        <end position="78"/>
    </location>
</feature>
<accession>A0A5M9I1F2</accession>
<proteinExistence type="inferred from homology"/>
<keyword evidence="5 7" id="KW-1133">Transmembrane helix</keyword>
<evidence type="ECO:0000256" key="7">
    <source>
        <dbReference type="SAM" id="Phobius"/>
    </source>
</evidence>
<feature type="domain" description="Acyltransferase 3" evidence="8">
    <location>
        <begin position="13"/>
        <end position="348"/>
    </location>
</feature>
<evidence type="ECO:0000313" key="9">
    <source>
        <dbReference type="EMBL" id="KAA8501045.1"/>
    </source>
</evidence>
<comment type="similarity">
    <text evidence="2">Belongs to the acyltransferase 3 family.</text>
</comment>
<reference evidence="9 10" key="1">
    <citation type="submission" date="2019-07" db="EMBL/GenBank/DDBJ databases">
        <authorList>
            <person name="Wongkuna S."/>
            <person name="Scaria J."/>
        </authorList>
    </citation>
    <scope>NUCLEOTIDE SEQUENCE [LARGE SCALE GENOMIC DNA]</scope>
    <source>
        <strain evidence="9 10">SW178</strain>
    </source>
</reference>
<keyword evidence="3" id="KW-1003">Cell membrane</keyword>
<dbReference type="EMBL" id="VMSO01000013">
    <property type="protein sequence ID" value="KAA8501045.1"/>
    <property type="molecule type" value="Genomic_DNA"/>
</dbReference>
<feature type="transmembrane region" description="Helical" evidence="7">
    <location>
        <begin position="165"/>
        <end position="187"/>
    </location>
</feature>
<name>A0A5M9I1F2_9FIRM</name>
<dbReference type="PANTHER" id="PTHR40074">
    <property type="entry name" value="O-ACETYLTRANSFERASE WECH"/>
    <property type="match status" value="1"/>
</dbReference>
<keyword evidence="9" id="KW-0012">Acyltransferase</keyword>
<feature type="transmembrane region" description="Helical" evidence="7">
    <location>
        <begin position="17"/>
        <end position="36"/>
    </location>
</feature>
<keyword evidence="4 7" id="KW-0812">Transmembrane</keyword>
<dbReference type="GO" id="GO:0005886">
    <property type="term" value="C:plasma membrane"/>
    <property type="evidence" value="ECO:0007669"/>
    <property type="project" value="UniProtKB-SubCell"/>
</dbReference>
<dbReference type="GO" id="GO:0009246">
    <property type="term" value="P:enterobacterial common antigen biosynthetic process"/>
    <property type="evidence" value="ECO:0007669"/>
    <property type="project" value="TreeGrafter"/>
</dbReference>
<evidence type="ECO:0000256" key="6">
    <source>
        <dbReference type="ARBA" id="ARBA00023136"/>
    </source>
</evidence>
<comment type="caution">
    <text evidence="9">The sequence shown here is derived from an EMBL/GenBank/DDBJ whole genome shotgun (WGS) entry which is preliminary data.</text>
</comment>
<evidence type="ECO:0000313" key="10">
    <source>
        <dbReference type="Proteomes" id="UP000322025"/>
    </source>
</evidence>
<evidence type="ECO:0000256" key="5">
    <source>
        <dbReference type="ARBA" id="ARBA00022989"/>
    </source>
</evidence>
<evidence type="ECO:0000256" key="3">
    <source>
        <dbReference type="ARBA" id="ARBA00022475"/>
    </source>
</evidence>
<dbReference type="PANTHER" id="PTHR40074:SF2">
    <property type="entry name" value="O-ACETYLTRANSFERASE WECH"/>
    <property type="match status" value="1"/>
</dbReference>
<sequence length="366" mass="42225">MSGAAVMQKKREAWLDYARIFAILCVICCHAVENYYGTVVSGNERIDFVPWIVENTLFTIGRLGVPLFLAISGTLLLNREKDVFSFYKKSVLPLIVTTEIWAILNYFFAVAVYRREFSFTDLLKQMLFLDDSPLSHMWYMPMIIGLYIFVPFLSKIFQQYGQIKYYIIPLLLVAFGSVIIPTLTVFLNEDVLGVHRIALKINTAFGGGVYGLYFVVGFFIGRKGLLKKIKAMYLLLAMVFCLFINTIGQYYIYQHQFYTWDDLLWYTSAPIFVMGLVLFEIFRRLGKYLKNSNYPVVTNLAKSTFGIYLLHNPVRLLCSSYLPMDGLNEMLKIIILFVASLGISIIILLPFMLKWKKAGKILFYIK</sequence>
<dbReference type="InterPro" id="IPR002656">
    <property type="entry name" value="Acyl_transf_3_dom"/>
</dbReference>
<comment type="subcellular location">
    <subcellularLocation>
        <location evidence="1">Cell membrane</location>
        <topology evidence="1">Multi-pass membrane protein</topology>
    </subcellularLocation>
</comment>
<dbReference type="OrthoDB" id="9810469at2"/>
<organism evidence="9 10">
    <name type="scientific">Mediterraneibacter catenae</name>
    <dbReference type="NCBI Taxonomy" id="2594882"/>
    <lineage>
        <taxon>Bacteria</taxon>
        <taxon>Bacillati</taxon>
        <taxon>Bacillota</taxon>
        <taxon>Clostridia</taxon>
        <taxon>Lachnospirales</taxon>
        <taxon>Lachnospiraceae</taxon>
        <taxon>Mediterraneibacter</taxon>
    </lineage>
</organism>
<dbReference type="Proteomes" id="UP000322025">
    <property type="component" value="Unassembled WGS sequence"/>
</dbReference>
<evidence type="ECO:0000259" key="8">
    <source>
        <dbReference type="Pfam" id="PF01757"/>
    </source>
</evidence>
<keyword evidence="6 7" id="KW-0472">Membrane</keyword>